<organism evidence="1 2">
    <name type="scientific">Methanothrix soehngenii (strain ATCC 5969 / DSM 3671 / JCM 10134 / NBRC 103675 / OCM 69 / GP-6)</name>
    <name type="common">Methanosaeta concilii</name>
    <dbReference type="NCBI Taxonomy" id="990316"/>
    <lineage>
        <taxon>Archaea</taxon>
        <taxon>Methanobacteriati</taxon>
        <taxon>Methanobacteriota</taxon>
        <taxon>Stenosarchaea group</taxon>
        <taxon>Methanomicrobia</taxon>
        <taxon>Methanotrichales</taxon>
        <taxon>Methanotrichaceae</taxon>
        <taxon>Methanothrix</taxon>
    </lineage>
</organism>
<protein>
    <submittedName>
        <fullName evidence="1">Uncharacterized protein</fullName>
    </submittedName>
</protein>
<dbReference type="KEGG" id="mcj:MCON_1772"/>
<accession>F4BVE6</accession>
<dbReference type="InParanoid" id="F4BVE6"/>
<evidence type="ECO:0000313" key="2">
    <source>
        <dbReference type="Proteomes" id="UP000007807"/>
    </source>
</evidence>
<gene>
    <name evidence="1" type="ordered locus">MCON_1772</name>
</gene>
<dbReference type="RefSeq" id="WP_013719424.1">
    <property type="nucleotide sequence ID" value="NC_015416.1"/>
</dbReference>
<dbReference type="STRING" id="990316.MCON_1772"/>
<dbReference type="GeneID" id="10461315"/>
<sequence>MDKEKNRILSSQSTLSLISEVRNKNKDKINYIGSLSFEDRDLVGIKCILNTEWISSILKQKKIYFNVFYLIDTGTCRKKVVEHKKNITKFLENRDIKSYYFIECDFHNPREVLDKLLEIDSELVVRYTYLDMSTLTRNLGSYLMKAFQYTSGEIIYFEPMEYGKNLSQGLEKKNYFPDLGRNHDPSKEDVLIMFTGHELERAHLLAEDVDPDEVILMVPRGDDTDNHAKWNGHARKVGEELACKLPLRKDSIEIRYTPSHGYQTILCDLGKIIADFPQEKYNISFASMGTKISNLALNTATSTIEGLCVYDAVPENYNVEDYSKGVRIKNPYSFPLRIDDRIKTY</sequence>
<dbReference type="EMBL" id="CP002565">
    <property type="protein sequence ID" value="AEB68380.1"/>
    <property type="molecule type" value="Genomic_DNA"/>
</dbReference>
<keyword evidence="2" id="KW-1185">Reference proteome</keyword>
<dbReference type="HOGENOM" id="CLU_803178_0_0_2"/>
<evidence type="ECO:0000313" key="1">
    <source>
        <dbReference type="EMBL" id="AEB68380.1"/>
    </source>
</evidence>
<reference evidence="1 2" key="1">
    <citation type="journal article" date="2011" name="J. Bacteriol.">
        <title>Complete genome sequence of Methanosaeta concilii, a specialist in aceticlastic methanogenesis.</title>
        <authorList>
            <person name="Barber R.D."/>
            <person name="Zhang L."/>
            <person name="Harnack M."/>
            <person name="Olson M.V."/>
            <person name="Kaul R."/>
            <person name="Ingram-Smith C."/>
            <person name="Smith K.S."/>
        </authorList>
    </citation>
    <scope>NUCLEOTIDE SEQUENCE [LARGE SCALE GENOMIC DNA]</scope>
    <source>
        <strain evidence="2">ATCC 5969 / DSM 3671 / JCM 10134 / NBRC 103675 / OCM 69 / GP-6</strain>
    </source>
</reference>
<dbReference type="AlphaFoldDB" id="F4BVE6"/>
<proteinExistence type="predicted"/>
<name>F4BVE6_METSG</name>
<dbReference type="Proteomes" id="UP000007807">
    <property type="component" value="Chromosome"/>
</dbReference>